<dbReference type="AlphaFoldDB" id="B7P1G0"/>
<dbReference type="InParanoid" id="B7P1G0"/>
<evidence type="ECO:0000256" key="7">
    <source>
        <dbReference type="RuleBase" id="RU363053"/>
    </source>
</evidence>
<dbReference type="EMBL" id="ABJB010128314">
    <property type="status" value="NOT_ANNOTATED_CDS"/>
    <property type="molecule type" value="Genomic_DNA"/>
</dbReference>
<evidence type="ECO:0000256" key="3">
    <source>
        <dbReference type="ARBA" id="ARBA00022692"/>
    </source>
</evidence>
<dbReference type="InterPro" id="IPR007248">
    <property type="entry name" value="Mpv17_PMP22"/>
</dbReference>
<keyword evidence="3 7" id="KW-0812">Transmembrane</keyword>
<protein>
    <recommendedName>
        <fullName evidence="6">Mitochondrial inner membrane protein Mpv17</fullName>
    </recommendedName>
</protein>
<keyword evidence="5 7" id="KW-0472">Membrane</keyword>
<dbReference type="GO" id="GO:0005737">
    <property type="term" value="C:cytoplasm"/>
    <property type="evidence" value="ECO:0000318"/>
    <property type="project" value="GO_Central"/>
</dbReference>
<dbReference type="GO" id="GO:1901858">
    <property type="term" value="P:regulation of mitochondrial DNA metabolic process"/>
    <property type="evidence" value="ECO:0000318"/>
    <property type="project" value="GO_Central"/>
</dbReference>
<feature type="transmembrane region" description="Helical" evidence="7">
    <location>
        <begin position="83"/>
        <end position="109"/>
    </location>
</feature>
<dbReference type="HOGENOM" id="CLU_049109_8_3_1"/>
<dbReference type="VEuPathDB" id="VectorBase:ISCI016374"/>
<dbReference type="PANTHER" id="PTHR11266:SF17">
    <property type="entry name" value="PROTEIN MPV17"/>
    <property type="match status" value="1"/>
</dbReference>
<feature type="transmembrane region" description="Helical" evidence="7">
    <location>
        <begin position="51"/>
        <end position="71"/>
    </location>
</feature>
<sequence length="225" mass="25399">MADLIVMYQGELEAHPAITQVLTMATLLLAGDVVSQTFFQKKPFDTRQAAHFFIVGVFYTGPCSVTWFRLVERLVVMDGVAAAVIKALAGQVIYTPPYTLGLLVLYGLLQGQSWKEVLDSVLAGQLMFSPLFTLGLLVFYGLLKGECWMDIMKSIRTKYVALMISRYMVYPVAQFVNFEFVPVVYRPMFGVVLGFFWNIYLSRKTNQVEDEPPIGQVQKDSFESD</sequence>
<comment type="similarity">
    <text evidence="2 7">Belongs to the peroxisomal membrane protein PXMP2/4 family.</text>
</comment>
<dbReference type="GO" id="GO:0005739">
    <property type="term" value="C:mitochondrion"/>
    <property type="evidence" value="ECO:0000318"/>
    <property type="project" value="GO_Central"/>
</dbReference>
<evidence type="ECO:0000256" key="5">
    <source>
        <dbReference type="ARBA" id="ARBA00023136"/>
    </source>
</evidence>
<evidence type="ECO:0000256" key="6">
    <source>
        <dbReference type="ARBA" id="ARBA00049743"/>
    </source>
</evidence>
<dbReference type="GO" id="GO:0016020">
    <property type="term" value="C:membrane"/>
    <property type="evidence" value="ECO:0007669"/>
    <property type="project" value="UniProtKB-SubCell"/>
</dbReference>
<dbReference type="PaxDb" id="6945-B7P1G0"/>
<evidence type="ECO:0000256" key="2">
    <source>
        <dbReference type="ARBA" id="ARBA00006824"/>
    </source>
</evidence>
<dbReference type="EMBL" id="DS616747">
    <property type="protein sequence ID" value="EEC00432.1"/>
    <property type="molecule type" value="Genomic_DNA"/>
</dbReference>
<organism>
    <name type="scientific">Ixodes scapularis</name>
    <name type="common">Black-legged tick</name>
    <name type="synonym">Deer tick</name>
    <dbReference type="NCBI Taxonomy" id="6945"/>
    <lineage>
        <taxon>Eukaryota</taxon>
        <taxon>Metazoa</taxon>
        <taxon>Ecdysozoa</taxon>
        <taxon>Arthropoda</taxon>
        <taxon>Chelicerata</taxon>
        <taxon>Arachnida</taxon>
        <taxon>Acari</taxon>
        <taxon>Parasitiformes</taxon>
        <taxon>Ixodida</taxon>
        <taxon>Ixodoidea</taxon>
        <taxon>Ixodidae</taxon>
        <taxon>Ixodinae</taxon>
        <taxon>Ixodes</taxon>
    </lineage>
</organism>
<dbReference type="VEuPathDB" id="VectorBase:ISCW016374"/>
<dbReference type="Proteomes" id="UP000001555">
    <property type="component" value="Unassembled WGS sequence"/>
</dbReference>
<feature type="transmembrane region" description="Helical" evidence="7">
    <location>
        <begin position="21"/>
        <end position="39"/>
    </location>
</feature>
<evidence type="ECO:0000256" key="4">
    <source>
        <dbReference type="ARBA" id="ARBA00022989"/>
    </source>
</evidence>
<reference evidence="8 10" key="1">
    <citation type="submission" date="2008-03" db="EMBL/GenBank/DDBJ databases">
        <title>Annotation of Ixodes scapularis.</title>
        <authorList>
            <consortium name="Ixodes scapularis Genome Project Consortium"/>
            <person name="Caler E."/>
            <person name="Hannick L.I."/>
            <person name="Bidwell S."/>
            <person name="Joardar V."/>
            <person name="Thiagarajan M."/>
            <person name="Amedeo P."/>
            <person name="Galinsky K.J."/>
            <person name="Schobel S."/>
            <person name="Inman J."/>
            <person name="Hostetler J."/>
            <person name="Miller J."/>
            <person name="Hammond M."/>
            <person name="Megy K."/>
            <person name="Lawson D."/>
            <person name="Kodira C."/>
            <person name="Sutton G."/>
            <person name="Meyer J."/>
            <person name="Hill C.A."/>
            <person name="Birren B."/>
            <person name="Nene V."/>
            <person name="Collins F."/>
            <person name="Alarcon-Chaidez F."/>
            <person name="Wikel S."/>
            <person name="Strausberg R."/>
        </authorList>
    </citation>
    <scope>NUCLEOTIDE SEQUENCE [LARGE SCALE GENOMIC DNA]</scope>
    <source>
        <strain evidence="10">Wikel</strain>
        <strain evidence="8">Wikel colony</strain>
    </source>
</reference>
<evidence type="ECO:0000313" key="10">
    <source>
        <dbReference type="Proteomes" id="UP000001555"/>
    </source>
</evidence>
<keyword evidence="10" id="KW-1185">Reference proteome</keyword>
<gene>
    <name evidence="8" type="ORF">IscW_ISCW016374</name>
</gene>
<dbReference type="PANTHER" id="PTHR11266">
    <property type="entry name" value="PEROXISOMAL MEMBRANE PROTEIN 2, PXMP2 MPV17"/>
    <property type="match status" value="1"/>
</dbReference>
<evidence type="ECO:0000313" key="8">
    <source>
        <dbReference type="EMBL" id="EEC00432.1"/>
    </source>
</evidence>
<dbReference type="Pfam" id="PF04117">
    <property type="entry name" value="Mpv17_PMP22"/>
    <property type="match status" value="1"/>
</dbReference>
<keyword evidence="4 7" id="KW-1133">Transmembrane helix</keyword>
<proteinExistence type="inferred from homology"/>
<feature type="transmembrane region" description="Helical" evidence="7">
    <location>
        <begin position="183"/>
        <end position="201"/>
    </location>
</feature>
<dbReference type="GO" id="GO:0015267">
    <property type="term" value="F:channel activity"/>
    <property type="evidence" value="ECO:0000318"/>
    <property type="project" value="GO_Central"/>
</dbReference>
<dbReference type="OrthoDB" id="430207at2759"/>
<dbReference type="VEuPathDB" id="VectorBase:ISCP_021057"/>
<comment type="subcellular location">
    <subcellularLocation>
        <location evidence="1">Membrane</location>
        <topology evidence="1">Multi-pass membrane protein</topology>
    </subcellularLocation>
</comment>
<name>B7P1G0_IXOSC</name>
<feature type="transmembrane region" description="Helical" evidence="7">
    <location>
        <begin position="121"/>
        <end position="143"/>
    </location>
</feature>
<dbReference type="EnsemblMetazoa" id="ISCW016374-RA">
    <property type="protein sequence ID" value="ISCW016374-PA"/>
    <property type="gene ID" value="ISCW016374"/>
</dbReference>
<accession>B7P1G0</accession>
<reference evidence="9" key="2">
    <citation type="submission" date="2020-05" db="UniProtKB">
        <authorList>
            <consortium name="EnsemblMetazoa"/>
        </authorList>
    </citation>
    <scope>IDENTIFICATION</scope>
    <source>
        <strain evidence="9">wikel</strain>
    </source>
</reference>
<evidence type="ECO:0000256" key="1">
    <source>
        <dbReference type="ARBA" id="ARBA00004141"/>
    </source>
</evidence>
<evidence type="ECO:0000313" key="9">
    <source>
        <dbReference type="EnsemblMetazoa" id="ISCW016374-PA"/>
    </source>
</evidence>
<dbReference type="EMBL" id="ABJB010862859">
    <property type="status" value="NOT_ANNOTATED_CDS"/>
    <property type="molecule type" value="Genomic_DNA"/>
</dbReference>
<dbReference type="EMBL" id="ABJB010930196">
    <property type="status" value="NOT_ANNOTATED_CDS"/>
    <property type="molecule type" value="Genomic_DNA"/>
</dbReference>